<dbReference type="EMBL" id="KV425987">
    <property type="protein sequence ID" value="KZV93606.1"/>
    <property type="molecule type" value="Genomic_DNA"/>
</dbReference>
<accession>A0A165IMJ2</accession>
<proteinExistence type="predicted"/>
<dbReference type="AlphaFoldDB" id="A0A165IMJ2"/>
<feature type="transmembrane region" description="Helical" evidence="1">
    <location>
        <begin position="26"/>
        <end position="49"/>
    </location>
</feature>
<gene>
    <name evidence="2" type="ORF">EXIGLDRAFT_41008</name>
</gene>
<dbReference type="Proteomes" id="UP000077266">
    <property type="component" value="Unassembled WGS sequence"/>
</dbReference>
<sequence length="136" mass="14953">MPVAFQAVLERLLVRPLCTIELLPTIVYIQLVVNYVCSVAVLLPIRLFLELLVTSLVATAASRYVVSECPSVADPTAVVGPGHASQTMSSEHGWNLTNGRSLWSYEGRDKVAFPIRSHFATVSDDSYGAWRNMRSS</sequence>
<keyword evidence="1" id="KW-0472">Membrane</keyword>
<keyword evidence="1" id="KW-1133">Transmembrane helix</keyword>
<evidence type="ECO:0000313" key="3">
    <source>
        <dbReference type="Proteomes" id="UP000077266"/>
    </source>
</evidence>
<keyword evidence="3" id="KW-1185">Reference proteome</keyword>
<evidence type="ECO:0000313" key="2">
    <source>
        <dbReference type="EMBL" id="KZV93606.1"/>
    </source>
</evidence>
<organism evidence="2 3">
    <name type="scientific">Exidia glandulosa HHB12029</name>
    <dbReference type="NCBI Taxonomy" id="1314781"/>
    <lineage>
        <taxon>Eukaryota</taxon>
        <taxon>Fungi</taxon>
        <taxon>Dikarya</taxon>
        <taxon>Basidiomycota</taxon>
        <taxon>Agaricomycotina</taxon>
        <taxon>Agaricomycetes</taxon>
        <taxon>Auriculariales</taxon>
        <taxon>Exidiaceae</taxon>
        <taxon>Exidia</taxon>
    </lineage>
</organism>
<reference evidence="2 3" key="1">
    <citation type="journal article" date="2016" name="Mol. Biol. Evol.">
        <title>Comparative Genomics of Early-Diverging Mushroom-Forming Fungi Provides Insights into the Origins of Lignocellulose Decay Capabilities.</title>
        <authorList>
            <person name="Nagy L.G."/>
            <person name="Riley R."/>
            <person name="Tritt A."/>
            <person name="Adam C."/>
            <person name="Daum C."/>
            <person name="Floudas D."/>
            <person name="Sun H."/>
            <person name="Yadav J.S."/>
            <person name="Pangilinan J."/>
            <person name="Larsson K.H."/>
            <person name="Matsuura K."/>
            <person name="Barry K."/>
            <person name="Labutti K."/>
            <person name="Kuo R."/>
            <person name="Ohm R.A."/>
            <person name="Bhattacharya S.S."/>
            <person name="Shirouzu T."/>
            <person name="Yoshinaga Y."/>
            <person name="Martin F.M."/>
            <person name="Grigoriev I.V."/>
            <person name="Hibbett D.S."/>
        </authorList>
    </citation>
    <scope>NUCLEOTIDE SEQUENCE [LARGE SCALE GENOMIC DNA]</scope>
    <source>
        <strain evidence="2 3">HHB12029</strain>
    </source>
</reference>
<keyword evidence="1" id="KW-0812">Transmembrane</keyword>
<name>A0A165IMJ2_EXIGL</name>
<evidence type="ECO:0000256" key="1">
    <source>
        <dbReference type="SAM" id="Phobius"/>
    </source>
</evidence>
<protein>
    <submittedName>
        <fullName evidence="2">Uncharacterized protein</fullName>
    </submittedName>
</protein>
<dbReference type="InParanoid" id="A0A165IMJ2"/>